<dbReference type="InterPro" id="IPR020814">
    <property type="entry name" value="Ribosomal_S6_plastid/chlpt"/>
</dbReference>
<dbReference type="HAMAP" id="MF_00360">
    <property type="entry name" value="Ribosomal_bS6"/>
    <property type="match status" value="1"/>
</dbReference>
<reference evidence="5 6" key="1">
    <citation type="journal article" date="2016" name="Nat. Commun.">
        <title>Thousands of microbial genomes shed light on interconnected biogeochemical processes in an aquifer system.</title>
        <authorList>
            <person name="Anantharaman K."/>
            <person name="Brown C.T."/>
            <person name="Hug L.A."/>
            <person name="Sharon I."/>
            <person name="Castelle C.J."/>
            <person name="Probst A.J."/>
            <person name="Thomas B.C."/>
            <person name="Singh A."/>
            <person name="Wilkins M.J."/>
            <person name="Karaoz U."/>
            <person name="Brodie E.L."/>
            <person name="Williams K.H."/>
            <person name="Hubbard S.S."/>
            <person name="Banfield J.F."/>
        </authorList>
    </citation>
    <scope>NUCLEOTIDE SEQUENCE [LARGE SCALE GENOMIC DNA]</scope>
</reference>
<evidence type="ECO:0000256" key="4">
    <source>
        <dbReference type="SAM" id="MobiDB-lite"/>
    </source>
</evidence>
<dbReference type="AlphaFoldDB" id="A0A1G2K7U0"/>
<comment type="caution">
    <text evidence="5">The sequence shown here is derived from an EMBL/GenBank/DDBJ whole genome shotgun (WGS) entry which is preliminary data.</text>
</comment>
<dbReference type="CDD" id="cd00473">
    <property type="entry name" value="bS6"/>
    <property type="match status" value="1"/>
</dbReference>
<dbReference type="EMBL" id="MHQD01000032">
    <property type="protein sequence ID" value="OGZ95487.1"/>
    <property type="molecule type" value="Genomic_DNA"/>
</dbReference>
<gene>
    <name evidence="3" type="primary">rpsF</name>
    <name evidence="5" type="ORF">A2847_00495</name>
</gene>
<dbReference type="InterPro" id="IPR014717">
    <property type="entry name" value="Transl_elong_EF1B/ribsomal_bS6"/>
</dbReference>
<keyword evidence="3" id="KW-0699">rRNA-binding</keyword>
<accession>A0A1G2K7U0</accession>
<keyword evidence="3 5" id="KW-0689">Ribosomal protein</keyword>
<dbReference type="GO" id="GO:0005840">
    <property type="term" value="C:ribosome"/>
    <property type="evidence" value="ECO:0007669"/>
    <property type="project" value="UniProtKB-KW"/>
</dbReference>
<dbReference type="Pfam" id="PF01250">
    <property type="entry name" value="Ribosomal_S6"/>
    <property type="match status" value="1"/>
</dbReference>
<name>A0A1G2K7U0_9BACT</name>
<organism evidence="5 6">
    <name type="scientific">Candidatus Sungbacteria bacterium RIFCSPHIGHO2_01_FULL_50_25</name>
    <dbReference type="NCBI Taxonomy" id="1802265"/>
    <lineage>
        <taxon>Bacteria</taxon>
        <taxon>Candidatus Sungiibacteriota</taxon>
    </lineage>
</organism>
<evidence type="ECO:0000256" key="1">
    <source>
        <dbReference type="ARBA" id="ARBA00009512"/>
    </source>
</evidence>
<evidence type="ECO:0000256" key="3">
    <source>
        <dbReference type="HAMAP-Rule" id="MF_00360"/>
    </source>
</evidence>
<dbReference type="SUPFAM" id="SSF54995">
    <property type="entry name" value="Ribosomal protein S6"/>
    <property type="match status" value="1"/>
</dbReference>
<sequence length="145" mass="16288">MEKEPKKYEITYLLAPSIAEDALANTVQAIHTAIEEEKGFISHSESPRKRHLAYPVGKETSAYFGWTRCTLLPNAISAVEKKIKANPSVIRHIIVEDTIPAMAPPRMPRMMPPTMPAALPKREEEADERLDLEGLDKKLEEILGK</sequence>
<feature type="region of interest" description="Disordered" evidence="4">
    <location>
        <begin position="103"/>
        <end position="129"/>
    </location>
</feature>
<dbReference type="NCBIfam" id="TIGR00166">
    <property type="entry name" value="S6"/>
    <property type="match status" value="1"/>
</dbReference>
<feature type="compositionally biased region" description="Pro residues" evidence="4">
    <location>
        <begin position="103"/>
        <end position="115"/>
    </location>
</feature>
<dbReference type="Proteomes" id="UP000178574">
    <property type="component" value="Unassembled WGS sequence"/>
</dbReference>
<comment type="function">
    <text evidence="3">Binds together with bS18 to 16S ribosomal RNA.</text>
</comment>
<feature type="compositionally biased region" description="Basic and acidic residues" evidence="4">
    <location>
        <begin position="120"/>
        <end position="129"/>
    </location>
</feature>
<comment type="similarity">
    <text evidence="1 3">Belongs to the bacterial ribosomal protein bS6 family.</text>
</comment>
<evidence type="ECO:0000313" key="6">
    <source>
        <dbReference type="Proteomes" id="UP000178574"/>
    </source>
</evidence>
<dbReference type="GO" id="GO:1990904">
    <property type="term" value="C:ribonucleoprotein complex"/>
    <property type="evidence" value="ECO:0007669"/>
    <property type="project" value="UniProtKB-KW"/>
</dbReference>
<evidence type="ECO:0000313" key="5">
    <source>
        <dbReference type="EMBL" id="OGZ95487.1"/>
    </source>
</evidence>
<dbReference type="InterPro" id="IPR000529">
    <property type="entry name" value="Ribosomal_bS6"/>
</dbReference>
<dbReference type="Gene3D" id="3.30.70.60">
    <property type="match status" value="1"/>
</dbReference>
<dbReference type="InterPro" id="IPR035980">
    <property type="entry name" value="Ribosomal_bS6_sf"/>
</dbReference>
<keyword evidence="3" id="KW-0694">RNA-binding</keyword>
<dbReference type="GO" id="GO:0006412">
    <property type="term" value="P:translation"/>
    <property type="evidence" value="ECO:0007669"/>
    <property type="project" value="UniProtKB-UniRule"/>
</dbReference>
<dbReference type="GO" id="GO:0019843">
    <property type="term" value="F:rRNA binding"/>
    <property type="evidence" value="ECO:0007669"/>
    <property type="project" value="UniProtKB-UniRule"/>
</dbReference>
<evidence type="ECO:0000256" key="2">
    <source>
        <dbReference type="ARBA" id="ARBA00035294"/>
    </source>
</evidence>
<keyword evidence="3" id="KW-0687">Ribonucleoprotein</keyword>
<dbReference type="GO" id="GO:0003735">
    <property type="term" value="F:structural constituent of ribosome"/>
    <property type="evidence" value="ECO:0007669"/>
    <property type="project" value="InterPro"/>
</dbReference>
<proteinExistence type="inferred from homology"/>
<protein>
    <recommendedName>
        <fullName evidence="2 3">Small ribosomal subunit protein bS6</fullName>
    </recommendedName>
</protein>